<dbReference type="Gene3D" id="3.30.479.10">
    <property type="entry name" value="6-pyruvoyl tetrahydropterin synthase/QueD"/>
    <property type="match status" value="1"/>
</dbReference>
<name>A0A645ILA2_9ZZZZ</name>
<reference evidence="5" key="1">
    <citation type="submission" date="2019-08" db="EMBL/GenBank/DDBJ databases">
        <authorList>
            <person name="Kucharzyk K."/>
            <person name="Murdoch R.W."/>
            <person name="Higgins S."/>
            <person name="Loffler F."/>
        </authorList>
    </citation>
    <scope>NUCLEOTIDE SEQUENCE</scope>
</reference>
<sequence>MKELKEIIQKEVIDLVDHKNLNVDVKELAGIIPTSENLVVLFWNLLYDKIPNARLYKIKLSESETSSVEYFGN</sequence>
<dbReference type="PANTHER" id="PTHR12589">
    <property type="entry name" value="PYRUVOYL TETRAHYDROBIOPTERIN SYNTHASE"/>
    <property type="match status" value="1"/>
</dbReference>
<dbReference type="InterPro" id="IPR007115">
    <property type="entry name" value="6-PTP_synth/QueD"/>
</dbReference>
<accession>A0A645ILA2</accession>
<dbReference type="GO" id="GO:0016829">
    <property type="term" value="F:lyase activity"/>
    <property type="evidence" value="ECO:0007669"/>
    <property type="project" value="UniProtKB-KW"/>
</dbReference>
<organism evidence="5">
    <name type="scientific">bioreactor metagenome</name>
    <dbReference type="NCBI Taxonomy" id="1076179"/>
    <lineage>
        <taxon>unclassified sequences</taxon>
        <taxon>metagenomes</taxon>
        <taxon>ecological metagenomes</taxon>
    </lineage>
</organism>
<keyword evidence="4" id="KW-0456">Lyase</keyword>
<evidence type="ECO:0000313" key="5">
    <source>
        <dbReference type="EMBL" id="MPN52071.1"/>
    </source>
</evidence>
<dbReference type="EMBL" id="VSSQ01117821">
    <property type="protein sequence ID" value="MPN52071.1"/>
    <property type="molecule type" value="Genomic_DNA"/>
</dbReference>
<keyword evidence="2" id="KW-0479">Metal-binding</keyword>
<protein>
    <recommendedName>
        <fullName evidence="6">6-carboxy-5,6,7,8-tetrahydropterin synthase</fullName>
    </recommendedName>
</protein>
<gene>
    <name evidence="5" type="ORF">SDC9_199725</name>
</gene>
<evidence type="ECO:0000256" key="4">
    <source>
        <dbReference type="ARBA" id="ARBA00023239"/>
    </source>
</evidence>
<evidence type="ECO:0000256" key="1">
    <source>
        <dbReference type="ARBA" id="ARBA00001947"/>
    </source>
</evidence>
<dbReference type="Pfam" id="PF01242">
    <property type="entry name" value="PTPS"/>
    <property type="match status" value="1"/>
</dbReference>
<dbReference type="AlphaFoldDB" id="A0A645ILA2"/>
<dbReference type="SUPFAM" id="SSF55620">
    <property type="entry name" value="Tetrahydrobiopterin biosynthesis enzymes-like"/>
    <property type="match status" value="1"/>
</dbReference>
<evidence type="ECO:0000256" key="2">
    <source>
        <dbReference type="ARBA" id="ARBA00022723"/>
    </source>
</evidence>
<dbReference type="InterPro" id="IPR038418">
    <property type="entry name" value="6-PTP_synth/QueD_sf"/>
</dbReference>
<comment type="caution">
    <text evidence="5">The sequence shown here is derived from an EMBL/GenBank/DDBJ whole genome shotgun (WGS) entry which is preliminary data.</text>
</comment>
<comment type="cofactor">
    <cofactor evidence="1">
        <name>Zn(2+)</name>
        <dbReference type="ChEBI" id="CHEBI:29105"/>
    </cofactor>
</comment>
<proteinExistence type="predicted"/>
<dbReference type="PANTHER" id="PTHR12589:SF7">
    <property type="entry name" value="6-PYRUVOYL TETRAHYDROBIOPTERIN SYNTHASE"/>
    <property type="match status" value="1"/>
</dbReference>
<dbReference type="GO" id="GO:0046872">
    <property type="term" value="F:metal ion binding"/>
    <property type="evidence" value="ECO:0007669"/>
    <property type="project" value="UniProtKB-KW"/>
</dbReference>
<keyword evidence="3" id="KW-0862">Zinc</keyword>
<evidence type="ECO:0000256" key="3">
    <source>
        <dbReference type="ARBA" id="ARBA00022833"/>
    </source>
</evidence>
<evidence type="ECO:0008006" key="6">
    <source>
        <dbReference type="Google" id="ProtNLM"/>
    </source>
</evidence>